<evidence type="ECO:0000313" key="4">
    <source>
        <dbReference type="Proteomes" id="UP000509367"/>
    </source>
</evidence>
<dbReference type="KEGG" id="orm:HTY61_10095"/>
<dbReference type="CDD" id="cd03786">
    <property type="entry name" value="GTB_UDP-GlcNAc_2-Epimerase"/>
    <property type="match status" value="1"/>
</dbReference>
<protein>
    <submittedName>
        <fullName evidence="3">UDP-N-acetylglucosamine 2-epimerase (Non-hydrolyzing)</fullName>
        <ecNumber evidence="3">5.1.3.14</ecNumber>
    </submittedName>
</protein>
<dbReference type="Proteomes" id="UP000509367">
    <property type="component" value="Chromosome"/>
</dbReference>
<dbReference type="InterPro" id="IPR029767">
    <property type="entry name" value="WecB-like"/>
</dbReference>
<dbReference type="Pfam" id="PF02350">
    <property type="entry name" value="Epimerase_2"/>
    <property type="match status" value="1"/>
</dbReference>
<dbReference type="PANTHER" id="PTHR43174:SF1">
    <property type="entry name" value="UDP-N-ACETYLGLUCOSAMINE 2-EPIMERASE"/>
    <property type="match status" value="1"/>
</dbReference>
<dbReference type="AlphaFoldDB" id="A0A6N1VGI5"/>
<dbReference type="EC" id="5.1.3.14" evidence="3"/>
<evidence type="ECO:0000313" key="3">
    <source>
        <dbReference type="EMBL" id="QKV18775.1"/>
    </source>
</evidence>
<dbReference type="GO" id="GO:0008761">
    <property type="term" value="F:UDP-N-acetylglucosamine 2-epimerase activity"/>
    <property type="evidence" value="ECO:0007669"/>
    <property type="project" value="UniProtKB-EC"/>
</dbReference>
<evidence type="ECO:0000259" key="2">
    <source>
        <dbReference type="Pfam" id="PF02350"/>
    </source>
</evidence>
<dbReference type="Gene3D" id="3.40.50.2000">
    <property type="entry name" value="Glycogen Phosphorylase B"/>
    <property type="match status" value="2"/>
</dbReference>
<accession>A0A6N1VGI5</accession>
<comment type="similarity">
    <text evidence="1">Belongs to the UDP-N-acetylglucosamine 2-epimerase family.</text>
</comment>
<keyword evidence="4" id="KW-1185">Reference proteome</keyword>
<dbReference type="NCBIfam" id="TIGR00236">
    <property type="entry name" value="wecB"/>
    <property type="match status" value="1"/>
</dbReference>
<proteinExistence type="inferred from homology"/>
<feature type="domain" description="UDP-N-acetylglucosamine 2-epimerase" evidence="2">
    <location>
        <begin position="44"/>
        <end position="374"/>
    </location>
</feature>
<evidence type="ECO:0000256" key="1">
    <source>
        <dbReference type="RuleBase" id="RU003513"/>
    </source>
</evidence>
<sequence>MSDIKFIDRSDMAKEVAVVVGTRPGIIMMAPVIHALTELGVPNFVIHTGQHYSPAMDSELFEDLRLPKPAFHIEDVAGKKTHAGQTAVMLEGCEAALMERRPRLVLVNGDANTNLAGALAARKLHVGVGHIEAGERSFDWRMPEEHNRRIMDHISELLFASGEKAAAQLRKESVPGEIHVTGNTIVDASLNHANLADRHSDALNRIGLEPGSYILATSHREENVDVPGNLEAILRGIGEAARSADLKALFLAHPRTVKRIEQFGLADLVGPDSGIVMREAIRYLDFIKLLKSARIVMTDSGGVQQEAYIHRRPTVTMRKNTEWTETLETGANRLANPESAQEIREAALAALGADIASWPDIFGDGQAAKKIAMIAKEFVDR</sequence>
<dbReference type="SUPFAM" id="SSF53756">
    <property type="entry name" value="UDP-Glycosyltransferase/glycogen phosphorylase"/>
    <property type="match status" value="1"/>
</dbReference>
<name>A0A6N1VGI5_9HYPH</name>
<dbReference type="RefSeq" id="WP_175276668.1">
    <property type="nucleotide sequence ID" value="NZ_CP054836.1"/>
</dbReference>
<dbReference type="InterPro" id="IPR003331">
    <property type="entry name" value="UDP_GlcNAc_Epimerase_2_dom"/>
</dbReference>
<reference evidence="3 4" key="1">
    <citation type="submission" date="2020-06" db="EMBL/GenBank/DDBJ databases">
        <title>Oricola thermophila sp. nov. isolated from a tidal sediments.</title>
        <authorList>
            <person name="Kwon K.K."/>
            <person name="Yang S.-H."/>
            <person name="Park M.-J."/>
        </authorList>
    </citation>
    <scope>NUCLEOTIDE SEQUENCE [LARGE SCALE GENOMIC DNA]</scope>
    <source>
        <strain evidence="3 4">MEBiC13590</strain>
    </source>
</reference>
<dbReference type="PANTHER" id="PTHR43174">
    <property type="entry name" value="UDP-N-ACETYLGLUCOSAMINE 2-EPIMERASE"/>
    <property type="match status" value="1"/>
</dbReference>
<keyword evidence="1 3" id="KW-0413">Isomerase</keyword>
<organism evidence="3 4">
    <name type="scientific">Oricola thermophila</name>
    <dbReference type="NCBI Taxonomy" id="2742145"/>
    <lineage>
        <taxon>Bacteria</taxon>
        <taxon>Pseudomonadati</taxon>
        <taxon>Pseudomonadota</taxon>
        <taxon>Alphaproteobacteria</taxon>
        <taxon>Hyphomicrobiales</taxon>
        <taxon>Ahrensiaceae</taxon>
        <taxon>Oricola</taxon>
    </lineage>
</organism>
<gene>
    <name evidence="3" type="primary">wecB</name>
    <name evidence="3" type="ORF">HTY61_10095</name>
</gene>
<dbReference type="EMBL" id="CP054836">
    <property type="protein sequence ID" value="QKV18775.1"/>
    <property type="molecule type" value="Genomic_DNA"/>
</dbReference>